<organism evidence="1 2">
    <name type="scientific">Exocentrus adspersus</name>
    <dbReference type="NCBI Taxonomy" id="1586481"/>
    <lineage>
        <taxon>Eukaryota</taxon>
        <taxon>Metazoa</taxon>
        <taxon>Ecdysozoa</taxon>
        <taxon>Arthropoda</taxon>
        <taxon>Hexapoda</taxon>
        <taxon>Insecta</taxon>
        <taxon>Pterygota</taxon>
        <taxon>Neoptera</taxon>
        <taxon>Endopterygota</taxon>
        <taxon>Coleoptera</taxon>
        <taxon>Polyphaga</taxon>
        <taxon>Cucujiformia</taxon>
        <taxon>Chrysomeloidea</taxon>
        <taxon>Cerambycidae</taxon>
        <taxon>Lamiinae</taxon>
        <taxon>Acanthocinini</taxon>
        <taxon>Exocentrus</taxon>
    </lineage>
</organism>
<protein>
    <submittedName>
        <fullName evidence="1">Uncharacterized protein</fullName>
    </submittedName>
</protein>
<evidence type="ECO:0000313" key="1">
    <source>
        <dbReference type="EMBL" id="KAJ8914306.1"/>
    </source>
</evidence>
<dbReference type="AlphaFoldDB" id="A0AAV8VKG7"/>
<dbReference type="Proteomes" id="UP001159042">
    <property type="component" value="Unassembled WGS sequence"/>
</dbReference>
<gene>
    <name evidence="1" type="ORF">NQ315_011293</name>
</gene>
<proteinExistence type="predicted"/>
<keyword evidence="2" id="KW-1185">Reference proteome</keyword>
<comment type="caution">
    <text evidence="1">The sequence shown here is derived from an EMBL/GenBank/DDBJ whole genome shotgun (WGS) entry which is preliminary data.</text>
</comment>
<dbReference type="EMBL" id="JANEYG010000074">
    <property type="protein sequence ID" value="KAJ8914306.1"/>
    <property type="molecule type" value="Genomic_DNA"/>
</dbReference>
<evidence type="ECO:0000313" key="2">
    <source>
        <dbReference type="Proteomes" id="UP001159042"/>
    </source>
</evidence>
<reference evidence="1 2" key="1">
    <citation type="journal article" date="2023" name="Insect Mol. Biol.">
        <title>Genome sequencing provides insights into the evolution of gene families encoding plant cell wall-degrading enzymes in longhorned beetles.</title>
        <authorList>
            <person name="Shin N.R."/>
            <person name="Okamura Y."/>
            <person name="Kirsch R."/>
            <person name="Pauchet Y."/>
        </authorList>
    </citation>
    <scope>NUCLEOTIDE SEQUENCE [LARGE SCALE GENOMIC DNA]</scope>
    <source>
        <strain evidence="1">EAD_L_NR</strain>
    </source>
</reference>
<sequence>MRSNPHNLRSNFFRMSPEAFDRLLSLVGSHIAKCDSRREPISPQIRLGVTLSSICSIYLSYAKYLSSVGGYNVAGTLHLVTAWQV</sequence>
<name>A0AAV8VKG7_9CUCU</name>
<accession>A0AAV8VKG7</accession>